<protein>
    <submittedName>
        <fullName evidence="2">Uncharacterized protein</fullName>
    </submittedName>
</protein>
<dbReference type="STRING" id="84698.SAMN04488528_101562"/>
<dbReference type="RefSeq" id="WP_090041342.1">
    <property type="nucleotide sequence ID" value="NZ_FOKI01000015.1"/>
</dbReference>
<feature type="transmembrane region" description="Helical" evidence="1">
    <location>
        <begin position="373"/>
        <end position="391"/>
    </location>
</feature>
<keyword evidence="3" id="KW-1185">Reference proteome</keyword>
<keyword evidence="1" id="KW-1133">Transmembrane helix</keyword>
<dbReference type="EMBL" id="FOKI01000015">
    <property type="protein sequence ID" value="SFB17269.1"/>
    <property type="molecule type" value="Genomic_DNA"/>
</dbReference>
<reference evidence="2 3" key="1">
    <citation type="submission" date="2016-10" db="EMBL/GenBank/DDBJ databases">
        <authorList>
            <person name="de Groot N.N."/>
        </authorList>
    </citation>
    <scope>NUCLEOTIDE SEQUENCE [LARGE SCALE GENOMIC DNA]</scope>
    <source>
        <strain evidence="2 3">DSM 12271</strain>
    </source>
</reference>
<proteinExistence type="predicted"/>
<keyword evidence="1" id="KW-0812">Transmembrane</keyword>
<evidence type="ECO:0000256" key="1">
    <source>
        <dbReference type="SAM" id="Phobius"/>
    </source>
</evidence>
<evidence type="ECO:0000313" key="2">
    <source>
        <dbReference type="EMBL" id="SFB17269.1"/>
    </source>
</evidence>
<gene>
    <name evidence="2" type="ORF">SAMN04488528_101562</name>
</gene>
<evidence type="ECO:0000313" key="3">
    <source>
        <dbReference type="Proteomes" id="UP000198619"/>
    </source>
</evidence>
<dbReference type="Proteomes" id="UP000198619">
    <property type="component" value="Unassembled WGS sequence"/>
</dbReference>
<accession>A0A1I0YV52</accession>
<dbReference type="OrthoDB" id="9830282at2"/>
<dbReference type="AlphaFoldDB" id="A0A1I0YV52"/>
<name>A0A1I0YV52_9CLOT</name>
<sequence length="539" mass="62394">MFSKITEVKPTMENKLETLNKSSKKIVKSKEYIDPLSYYNFIEGILIDEFKFLCKELNFLAIRRNLTLKDCISILETLEKDFDSYYILCENIDKFLIVPDDIFNLFSYEDVTDIRDIISPLLRDLKSLYKYKTTYELYRQSKALTNSSISKLSYSKSLYNITIPYDNDFKIIDELVITNNGIFALKIFNFSRDNNVHLEVSPDGRAFKHQGMKKNLISRSLKEDLSIPCNYIEKYINLKQKKVCNEHINVHPLVLVVNDEASILNSSNIPILKIDSLYSNLISHDKILSNELVDYCHENITANFLSHIEEIDYKFDLNNLDLIKTIFVYHSFLGNILNTLRDIETSAETTLKDQKIKREFSNARYENLRKFKLLYSALICMCIVFILYKSVNTAILYENVRTFNDNLETAIKNSDETALDKVLVNNEIPSSEKKAFLSLLKDDESFINSINSKSFSDNADENVQVNTNLYLTSDKKIDLIPLNITLPSDEPIYFNDEKFTSKNIELIPGIYSVSKVNSKGEKVKIKDVKLTSNTEVDLK</sequence>
<keyword evidence="1" id="KW-0472">Membrane</keyword>
<organism evidence="2 3">
    <name type="scientific">Clostridium frigidicarnis</name>
    <dbReference type="NCBI Taxonomy" id="84698"/>
    <lineage>
        <taxon>Bacteria</taxon>
        <taxon>Bacillati</taxon>
        <taxon>Bacillota</taxon>
        <taxon>Clostridia</taxon>
        <taxon>Eubacteriales</taxon>
        <taxon>Clostridiaceae</taxon>
        <taxon>Clostridium</taxon>
    </lineage>
</organism>